<accession>A0A133UGU5</accession>
<dbReference type="GO" id="GO:0005737">
    <property type="term" value="C:cytoplasm"/>
    <property type="evidence" value="ECO:0007669"/>
    <property type="project" value="UniProtKB-SubCell"/>
</dbReference>
<comment type="subcellular location">
    <subcellularLocation>
        <location evidence="4">Cytoplasm</location>
    </subcellularLocation>
</comment>
<dbReference type="InterPro" id="IPR011251">
    <property type="entry name" value="Luciferase-like_dom"/>
</dbReference>
<evidence type="ECO:0000313" key="6">
    <source>
        <dbReference type="EMBL" id="KXA93448.1"/>
    </source>
</evidence>
<dbReference type="NCBIfam" id="TIGR03555">
    <property type="entry name" value="F420_mer"/>
    <property type="match status" value="1"/>
</dbReference>
<dbReference type="PANTHER" id="PTHR43244">
    <property type="match status" value="1"/>
</dbReference>
<comment type="function">
    <text evidence="4">Catalyzes the oxidation of methyl-H(4)MPT to methylene-H(4)MPT.</text>
</comment>
<dbReference type="Pfam" id="PF00296">
    <property type="entry name" value="Bac_luciferase"/>
    <property type="match status" value="1"/>
</dbReference>
<keyword evidence="2 4" id="KW-0554">One-carbon metabolism</keyword>
<evidence type="ECO:0000256" key="1">
    <source>
        <dbReference type="ARBA" id="ARBA00022490"/>
    </source>
</evidence>
<dbReference type="GO" id="GO:0006730">
    <property type="term" value="P:one-carbon metabolic process"/>
    <property type="evidence" value="ECO:0007669"/>
    <property type="project" value="UniProtKB-UniRule"/>
</dbReference>
<organism evidence="6 7">
    <name type="scientific">candidate division MSBL1 archaeon SCGC-AAA259E22</name>
    <dbReference type="NCBI Taxonomy" id="1698265"/>
    <lineage>
        <taxon>Archaea</taxon>
        <taxon>Methanobacteriati</taxon>
        <taxon>Methanobacteriota</taxon>
        <taxon>candidate division MSBL1</taxon>
    </lineage>
</organism>
<evidence type="ECO:0000256" key="3">
    <source>
        <dbReference type="ARBA" id="ARBA00023002"/>
    </source>
</evidence>
<sequence>MDFGVEFVPEDPVGEIVEKVKVADKTGFDYVWITDHYNNRNVYIVLTRLAEETEQINLGPGVTNPYTIHPAQTASAMATISELSDGRAVLGIGPGDKTTLDALGFEWDKPLTRTREAIEIINELLAGERVTTEDMEKYDLKGAKLNFKTDHKIPVFIGAQGPNMLKMAGKNGEGILINASHPKDFDYAVSEIEKGVEDAGRDMDDIEVVAYTSFSVAEDKKSAKEAAIPPVAFIAAGVPDVVLDRHGIPSEDAGKIGKALGEGDFGTAFGSVTDEMIDAFALYGTPEECVTKIEELAEKGVTQVVAGSPIGPDKKKSMKIISDEIMPKF</sequence>
<dbReference type="EMBL" id="LHXP01000018">
    <property type="protein sequence ID" value="KXA93448.1"/>
    <property type="molecule type" value="Genomic_DNA"/>
</dbReference>
<dbReference type="GO" id="GO:0018537">
    <property type="term" value="F:coenzyme F420-dependent N5,N10-methenyltetrahydromethanopterin reductase activity"/>
    <property type="evidence" value="ECO:0007669"/>
    <property type="project" value="UniProtKB-UniRule"/>
</dbReference>
<evidence type="ECO:0000259" key="5">
    <source>
        <dbReference type="Pfam" id="PF00296"/>
    </source>
</evidence>
<dbReference type="PATRIC" id="fig|1698265.3.peg.248"/>
<proteinExistence type="inferred from homology"/>
<dbReference type="GO" id="GO:0016705">
    <property type="term" value="F:oxidoreductase activity, acting on paired donors, with incorporation or reduction of molecular oxygen"/>
    <property type="evidence" value="ECO:0007669"/>
    <property type="project" value="InterPro"/>
</dbReference>
<evidence type="ECO:0000256" key="2">
    <source>
        <dbReference type="ARBA" id="ARBA00022563"/>
    </source>
</evidence>
<evidence type="ECO:0000313" key="7">
    <source>
        <dbReference type="Proteomes" id="UP000070657"/>
    </source>
</evidence>
<protein>
    <recommendedName>
        <fullName evidence="4">5,10-methylenetetrahydromethanopterin reductase</fullName>
        <ecNumber evidence="4">1.5.98.2</ecNumber>
    </recommendedName>
    <alternativeName>
        <fullName evidence="4">Coenzyme F420-dependent N(5),N(10)-methylenetetrahydromethanopterin reductase</fullName>
    </alternativeName>
    <alternativeName>
        <fullName evidence="4">Methylene-H(4)MPT reductase</fullName>
    </alternativeName>
</protein>
<dbReference type="HAMAP" id="MF_01091">
    <property type="entry name" value="F420_mer"/>
    <property type="match status" value="1"/>
</dbReference>
<dbReference type="InterPro" id="IPR019946">
    <property type="entry name" value="MeH4methanopterin_reductase"/>
</dbReference>
<dbReference type="EC" id="1.5.98.2" evidence="4"/>
<dbReference type="InterPro" id="IPR036661">
    <property type="entry name" value="Luciferase-like_sf"/>
</dbReference>
<name>A0A133UGU5_9EURY</name>
<comment type="similarity">
    <text evidence="4">Belongs to the mer family.</text>
</comment>
<dbReference type="Gene3D" id="3.20.20.30">
    <property type="entry name" value="Luciferase-like domain"/>
    <property type="match status" value="1"/>
</dbReference>
<feature type="domain" description="Luciferase-like" evidence="5">
    <location>
        <begin position="11"/>
        <end position="303"/>
    </location>
</feature>
<dbReference type="NCBIfam" id="NF002619">
    <property type="entry name" value="PRK02271.1"/>
    <property type="match status" value="1"/>
</dbReference>
<keyword evidence="7" id="KW-1185">Reference proteome</keyword>
<comment type="caution">
    <text evidence="6">The sequence shown here is derived from an EMBL/GenBank/DDBJ whole genome shotgun (WGS) entry which is preliminary data.</text>
</comment>
<dbReference type="PANTHER" id="PTHR43244:SF1">
    <property type="entry name" value="5,10-METHYLENETETRAHYDROMETHANOPTERIN REDUCTASE"/>
    <property type="match status" value="1"/>
</dbReference>
<reference evidence="6 7" key="1">
    <citation type="journal article" date="2016" name="Sci. Rep.">
        <title>Metabolic traits of an uncultured archaeal lineage -MSBL1- from brine pools of the Red Sea.</title>
        <authorList>
            <person name="Mwirichia R."/>
            <person name="Alam I."/>
            <person name="Rashid M."/>
            <person name="Vinu M."/>
            <person name="Ba-Alawi W."/>
            <person name="Anthony Kamau A."/>
            <person name="Kamanda Ngugi D."/>
            <person name="Goker M."/>
            <person name="Klenk H.P."/>
            <person name="Bajic V."/>
            <person name="Stingl U."/>
        </authorList>
    </citation>
    <scope>NUCLEOTIDE SEQUENCE [LARGE SCALE GENOMIC DNA]</scope>
    <source>
        <strain evidence="6">SCGC-AAA259E22</strain>
    </source>
</reference>
<gene>
    <name evidence="4" type="primary">mer</name>
    <name evidence="6" type="ORF">AKJ66_01990</name>
</gene>
<dbReference type="SUPFAM" id="SSF51679">
    <property type="entry name" value="Bacterial luciferase-like"/>
    <property type="match status" value="1"/>
</dbReference>
<dbReference type="AlphaFoldDB" id="A0A133UGU5"/>
<keyword evidence="1 4" id="KW-0963">Cytoplasm</keyword>
<evidence type="ECO:0000256" key="4">
    <source>
        <dbReference type="HAMAP-Rule" id="MF_01091"/>
    </source>
</evidence>
<comment type="catalytic activity">
    <reaction evidence="4">
        <text>5-methyl-5,6,7,8-tetrahydromethanopterin + oxidized coenzyme F420-(gamma-L-Glu)(n) + H(+) = 5,10-methylenetetrahydromethanopterin + reduced coenzyme F420-(gamma-L-Glu)(n)</text>
        <dbReference type="Rhea" id="RHEA:21144"/>
        <dbReference type="Rhea" id="RHEA-COMP:12939"/>
        <dbReference type="Rhea" id="RHEA-COMP:14378"/>
        <dbReference type="ChEBI" id="CHEBI:15378"/>
        <dbReference type="ChEBI" id="CHEBI:57818"/>
        <dbReference type="ChEBI" id="CHEBI:58116"/>
        <dbReference type="ChEBI" id="CHEBI:133980"/>
        <dbReference type="ChEBI" id="CHEBI:139511"/>
        <dbReference type="EC" id="1.5.98.2"/>
    </reaction>
</comment>
<dbReference type="InterPro" id="IPR050564">
    <property type="entry name" value="F420-G6PD/mer"/>
</dbReference>
<dbReference type="CDD" id="cd01097">
    <property type="entry name" value="Tetrahydromethanopterin_reductase"/>
    <property type="match status" value="1"/>
</dbReference>
<dbReference type="Proteomes" id="UP000070657">
    <property type="component" value="Unassembled WGS sequence"/>
</dbReference>
<keyword evidence="3 4" id="KW-0560">Oxidoreductase</keyword>